<comment type="subcellular location">
    <subcellularLocation>
        <location evidence="2">Cytoplasm</location>
    </subcellularLocation>
</comment>
<evidence type="ECO:0000256" key="13">
    <source>
        <dbReference type="ARBA" id="ARBA00031288"/>
    </source>
</evidence>
<dbReference type="PANTHER" id="PTHR23422:SF11">
    <property type="entry name" value="DIPEPTIDYL PEPTIDASE 3"/>
    <property type="match status" value="1"/>
</dbReference>
<reference evidence="22" key="4">
    <citation type="submission" date="2020-10" db="UniProtKB">
        <authorList>
            <consortium name="WormBaseParasite"/>
        </authorList>
    </citation>
    <scope>IDENTIFICATION</scope>
</reference>
<proteinExistence type="inferred from homology"/>
<evidence type="ECO:0000256" key="17">
    <source>
        <dbReference type="PIRSR" id="PIRSR007828-2"/>
    </source>
</evidence>
<evidence type="ECO:0000313" key="19">
    <source>
        <dbReference type="EMBL" id="EUB62208.1"/>
    </source>
</evidence>
<dbReference type="GO" id="GO:0006508">
    <property type="term" value="P:proteolysis"/>
    <property type="evidence" value="ECO:0007669"/>
    <property type="project" value="UniProtKB-KW"/>
</dbReference>
<evidence type="ECO:0000256" key="8">
    <source>
        <dbReference type="ARBA" id="ARBA00022670"/>
    </source>
</evidence>
<accession>U6J0K1</accession>
<dbReference type="OrthoDB" id="4694525at2759"/>
<dbReference type="Proteomes" id="UP000492820">
    <property type="component" value="Unassembled WGS sequence"/>
</dbReference>
<sequence>MGKEYVHVPSDIFPLDCKSFDLLSEAEKQYLHCLDEVAWIGGLIDLIQLSPEAAGIFLLGQWIFEKQTVDGLTASAKSAGVSDADVSAFVSYFAAIDGNLGNYLSFGDTKFIPGLSQEAFSTIVTASEAYNSSLEVKDIFERVIAAVYSLHPRRLRLAFPPDGLTTYYSGNCTREDAEIVQKYLNAKKIEGYNTRVLKSLRPNPDGKHEYLIAFASSVKKEEVIHEAFLPNNAVFKAYYGDLQEIMMVLVDAIDDVKATALNKMQKSMWEKFQTCFRTGSIEAHKEGSKLWVSDKQPAVETYCGFIESYRDPYGVRGEFETFVAVVDKDVSTKFHQLVSSASRFLTLLPWPATYEKDKFLEPDFTSLDIIAFGVSGLPVGINIPNYDDIRQTIGFKNVSLGNVLKARFQDPTATFIRDKDRETYITNVGQSFEIQVGLHELLGHGSGKLFRRNDDGTFNFPSTVRDIITGGDITHWYESGETWDSKFSGIASAFEECRAESVAIYLCDVPEVLHIFDTEGKYDPSDVVFINWLSMVRAGLMSLEFYTPASNEGDCGAWRQAHCQARFAIFKANKSSFIPSIVLLECNPPVVQIESVQGEDRKPDLRIHLDRSRLESVAKSAIGSFLQKLQYYKSTGNSEEGIPFFVNTSTPTVEHLGWRQTVLERKKPRPLYVQPVTFGNAGNGSVILKNYPGTEEGIIQSFVDRYSEHRRFGRSALAALKAVWEREQQYFTTIPL</sequence>
<protein>
    <recommendedName>
        <fullName evidence="5 15">Dipeptidyl peptidase 3</fullName>
        <ecNumber evidence="4 15">3.4.14.4</ecNumber>
    </recommendedName>
    <alternativeName>
        <fullName evidence="13 15">Dipeptidyl aminopeptidase III</fullName>
    </alternativeName>
    <alternativeName>
        <fullName evidence="14 15">Dipeptidyl peptidase III</fullName>
    </alternativeName>
</protein>
<evidence type="ECO:0000256" key="12">
    <source>
        <dbReference type="ARBA" id="ARBA00023049"/>
    </source>
</evidence>
<evidence type="ECO:0000256" key="14">
    <source>
        <dbReference type="ARBA" id="ARBA00032119"/>
    </source>
</evidence>
<dbReference type="EMBL" id="APAU02000014">
    <property type="protein sequence ID" value="EUB62208.1"/>
    <property type="molecule type" value="Genomic_DNA"/>
</dbReference>
<dbReference type="GO" id="GO:0005737">
    <property type="term" value="C:cytoplasm"/>
    <property type="evidence" value="ECO:0007669"/>
    <property type="project" value="UniProtKB-SubCell"/>
</dbReference>
<feature type="binding site" evidence="17">
    <location>
        <position position="439"/>
    </location>
    <ligand>
        <name>Zn(2+)</name>
        <dbReference type="ChEBI" id="CHEBI:29105"/>
        <note>catalytic</note>
    </ligand>
</feature>
<dbReference type="STRING" id="6210.U6J0K1"/>
<feature type="binding site" evidence="17">
    <location>
        <position position="444"/>
    </location>
    <ligand>
        <name>Zn(2+)</name>
        <dbReference type="ChEBI" id="CHEBI:29105"/>
        <note>catalytic</note>
    </ligand>
</feature>
<dbReference type="GO" id="GO:0008239">
    <property type="term" value="F:dipeptidyl-peptidase activity"/>
    <property type="evidence" value="ECO:0007669"/>
    <property type="project" value="UniProtKB-UniRule"/>
</dbReference>
<evidence type="ECO:0000313" key="18">
    <source>
        <dbReference type="EMBL" id="CDS17523.1"/>
    </source>
</evidence>
<keyword evidence="9 15" id="KW-0479">Metal-binding</keyword>
<gene>
    <name evidence="19 22" type="ORF">EGR_02960</name>
    <name evidence="18" type="ORF">EgrG_001028100</name>
</gene>
<dbReference type="GO" id="GO:0046872">
    <property type="term" value="F:metal ion binding"/>
    <property type="evidence" value="ECO:0007669"/>
    <property type="project" value="UniProtKB-KW"/>
</dbReference>
<evidence type="ECO:0000256" key="9">
    <source>
        <dbReference type="ARBA" id="ARBA00022723"/>
    </source>
</evidence>
<evidence type="ECO:0000313" key="20">
    <source>
        <dbReference type="Proteomes" id="UP000019149"/>
    </source>
</evidence>
<evidence type="ECO:0000313" key="22">
    <source>
        <dbReference type="WBParaSite" id="EgrG_001028100"/>
    </source>
</evidence>
<evidence type="ECO:0000256" key="5">
    <source>
        <dbReference type="ARBA" id="ARBA00014713"/>
    </source>
</evidence>
<reference evidence="18" key="3">
    <citation type="submission" date="2014-06" db="EMBL/GenBank/DDBJ databases">
        <authorList>
            <person name="Aslett M."/>
        </authorList>
    </citation>
    <scope>NUCLEOTIDE SEQUENCE</scope>
</reference>
<evidence type="ECO:0000256" key="7">
    <source>
        <dbReference type="ARBA" id="ARBA00022490"/>
    </source>
</evidence>
<evidence type="ECO:0000256" key="16">
    <source>
        <dbReference type="PIRSR" id="PIRSR007828-1"/>
    </source>
</evidence>
<dbReference type="EMBL" id="LK028577">
    <property type="protein sequence ID" value="CDS17523.1"/>
    <property type="molecule type" value="Genomic_DNA"/>
</dbReference>
<dbReference type="GeneID" id="36338675"/>
<dbReference type="InterPro" id="IPR005317">
    <property type="entry name" value="Dipeptidyl-peptase3"/>
</dbReference>
<keyword evidence="12 15" id="KW-0482">Metalloprotease</keyword>
<dbReference type="MEROPS" id="M49.001"/>
<dbReference type="Pfam" id="PF03571">
    <property type="entry name" value="Peptidase_M49"/>
    <property type="match status" value="1"/>
</dbReference>
<keyword evidence="11 15" id="KW-0862">Zinc</keyword>
<dbReference type="PIRSF" id="PIRSF007828">
    <property type="entry name" value="Dipeptidyl-peptidase_III"/>
    <property type="match status" value="1"/>
</dbReference>
<keyword evidence="20" id="KW-1185">Reference proteome</keyword>
<evidence type="ECO:0000256" key="4">
    <source>
        <dbReference type="ARBA" id="ARBA00012063"/>
    </source>
</evidence>
<keyword evidence="6 15" id="KW-0031">Aminopeptidase</keyword>
<reference evidence="19 20" key="1">
    <citation type="journal article" date="2013" name="Nat. Genet.">
        <title>The genome of the hydatid tapeworm Echinococcus granulosus.</title>
        <authorList>
            <person name="Zheng H."/>
            <person name="Zhang W."/>
            <person name="Zhang L."/>
            <person name="Zhang Z."/>
            <person name="Li J."/>
            <person name="Lu G."/>
            <person name="Zhu Y."/>
            <person name="Wang Y."/>
            <person name="Huang Y."/>
            <person name="Liu J."/>
            <person name="Kang H."/>
            <person name="Chen J."/>
            <person name="Wang L."/>
            <person name="Chen A."/>
            <person name="Yu S."/>
            <person name="Gao Z."/>
            <person name="Jin L."/>
            <person name="Gu W."/>
            <person name="Wang Z."/>
            <person name="Zhao L."/>
            <person name="Shi B."/>
            <person name="Wen H."/>
            <person name="Lin R."/>
            <person name="Jones M.K."/>
            <person name="Brejova B."/>
            <person name="Vinar T."/>
            <person name="Zhao G."/>
            <person name="McManus D.P."/>
            <person name="Chen Z."/>
            <person name="Zhou Y."/>
            <person name="Wang S."/>
        </authorList>
    </citation>
    <scope>NUCLEOTIDE SEQUENCE [LARGE SCALE GENOMIC DNA]</scope>
</reference>
<dbReference type="WBParaSite" id="EgrG_001028100">
    <property type="protein sequence ID" value="EgrG_001028100"/>
    <property type="gene ID" value="EgrG_001028100"/>
</dbReference>
<dbReference type="FunFam" id="3.30.540.30:FF:000001">
    <property type="entry name" value="Dipeptidyl peptidase 3"/>
    <property type="match status" value="1"/>
</dbReference>
<keyword evidence="10 15" id="KW-0378">Hydrolase</keyword>
<comment type="cofactor">
    <cofactor evidence="15 17">
        <name>Zn(2+)</name>
        <dbReference type="ChEBI" id="CHEBI:29105"/>
    </cofactor>
    <text evidence="15 17">Binds 1 zinc ion per subunit.</text>
</comment>
<dbReference type="PANTHER" id="PTHR23422">
    <property type="entry name" value="DIPEPTIDYL PEPTIDASE III-RELATED"/>
    <property type="match status" value="1"/>
</dbReference>
<organism evidence="19 20">
    <name type="scientific">Echinococcus granulosus</name>
    <name type="common">Hydatid tapeworm</name>
    <dbReference type="NCBI Taxonomy" id="6210"/>
    <lineage>
        <taxon>Eukaryota</taxon>
        <taxon>Metazoa</taxon>
        <taxon>Spiralia</taxon>
        <taxon>Lophotrochozoa</taxon>
        <taxon>Platyhelminthes</taxon>
        <taxon>Cestoda</taxon>
        <taxon>Eucestoda</taxon>
        <taxon>Cyclophyllidea</taxon>
        <taxon>Taeniidae</taxon>
        <taxon>Echinococcus</taxon>
        <taxon>Echinococcus granulosus group</taxon>
    </lineage>
</organism>
<evidence type="ECO:0000256" key="3">
    <source>
        <dbReference type="ARBA" id="ARBA00010200"/>
    </source>
</evidence>
<dbReference type="Proteomes" id="UP000019149">
    <property type="component" value="Unassembled WGS sequence"/>
</dbReference>
<feature type="active site" evidence="16">
    <location>
        <position position="440"/>
    </location>
</feature>
<evidence type="ECO:0000256" key="10">
    <source>
        <dbReference type="ARBA" id="ARBA00022801"/>
    </source>
</evidence>
<dbReference type="Gene3D" id="3.30.540.30">
    <property type="match status" value="2"/>
</dbReference>
<dbReference type="KEGG" id="egl:EGR_02960"/>
<evidence type="ECO:0000256" key="6">
    <source>
        <dbReference type="ARBA" id="ARBA00022438"/>
    </source>
</evidence>
<comment type="similarity">
    <text evidence="3 15">Belongs to the peptidase M49 family.</text>
</comment>
<evidence type="ECO:0000313" key="21">
    <source>
        <dbReference type="Proteomes" id="UP000492820"/>
    </source>
</evidence>
<evidence type="ECO:0000256" key="15">
    <source>
        <dbReference type="PIRNR" id="PIRNR007828"/>
    </source>
</evidence>
<evidence type="ECO:0000256" key="2">
    <source>
        <dbReference type="ARBA" id="ARBA00004496"/>
    </source>
</evidence>
<keyword evidence="8 15" id="KW-0645">Protease</keyword>
<dbReference type="CTD" id="36338675"/>
<dbReference type="InterPro" id="IPR039461">
    <property type="entry name" value="Peptidase_M49"/>
</dbReference>
<evidence type="ECO:0000256" key="1">
    <source>
        <dbReference type="ARBA" id="ARBA00001336"/>
    </source>
</evidence>
<comment type="catalytic activity">
    <reaction evidence="1 15">
        <text>Release of an N-terminal dipeptide from a peptide comprising four or more residues, with broad specificity. Also acts on dipeptidyl 2-naphthylamides.</text>
        <dbReference type="EC" id="3.4.14.4"/>
    </reaction>
</comment>
<dbReference type="GO" id="GO:0008235">
    <property type="term" value="F:metalloexopeptidase activity"/>
    <property type="evidence" value="ECO:0007669"/>
    <property type="project" value="InterPro"/>
</dbReference>
<dbReference type="AlphaFoldDB" id="U6J0K1"/>
<dbReference type="OMA" id="QRYWIRD"/>
<keyword evidence="7 15" id="KW-0963">Cytoplasm</keyword>
<evidence type="ECO:0000256" key="11">
    <source>
        <dbReference type="ARBA" id="ARBA00022833"/>
    </source>
</evidence>
<feature type="binding site" evidence="17">
    <location>
        <position position="496"/>
    </location>
    <ligand>
        <name>Zn(2+)</name>
        <dbReference type="ChEBI" id="CHEBI:29105"/>
        <note>catalytic</note>
    </ligand>
</feature>
<name>U6J0K1_ECHGR</name>
<dbReference type="EC" id="3.4.14.4" evidence="4 15"/>
<dbReference type="GO" id="GO:0004177">
    <property type="term" value="F:aminopeptidase activity"/>
    <property type="evidence" value="ECO:0007669"/>
    <property type="project" value="UniProtKB-KW"/>
</dbReference>
<dbReference type="RefSeq" id="XP_024353404.1">
    <property type="nucleotide sequence ID" value="XM_024492209.1"/>
</dbReference>
<reference evidence="18 21" key="2">
    <citation type="journal article" date="2013" name="Nature">
        <title>The genomes of four tapeworm species reveal adaptations to parasitism.</title>
        <authorList>
            <person name="Tsai I.J."/>
            <person name="Zarowiecki M."/>
            <person name="Holroyd N."/>
            <person name="Garciarrubio A."/>
            <person name="Sanchez-Flores A."/>
            <person name="Brooks K.L."/>
            <person name="Tracey A."/>
            <person name="Bobes R.J."/>
            <person name="Fragoso G."/>
            <person name="Sciutto E."/>
            <person name="Aslett M."/>
            <person name="Beasley H."/>
            <person name="Bennett H.M."/>
            <person name="Cai J."/>
            <person name="Camicia F."/>
            <person name="Clark R."/>
            <person name="Cucher M."/>
            <person name="De Silva N."/>
            <person name="Day T.A."/>
            <person name="Deplazes P."/>
            <person name="Estrada K."/>
            <person name="Fernandez C."/>
            <person name="Holland P.W."/>
            <person name="Hou J."/>
            <person name="Hu S."/>
            <person name="Huckvale T."/>
            <person name="Hung S.S."/>
            <person name="Kamenetzky L."/>
            <person name="Keane J.A."/>
            <person name="Kiss F."/>
            <person name="Koziol U."/>
            <person name="Lambert O."/>
            <person name="Liu K."/>
            <person name="Luo X."/>
            <person name="Luo Y."/>
            <person name="Macchiaroli N."/>
            <person name="Nichol S."/>
            <person name="Paps J."/>
            <person name="Parkinson J."/>
            <person name="Pouchkina-Stantcheva N."/>
            <person name="Riddiford N."/>
            <person name="Rosenzvit M."/>
            <person name="Salinas G."/>
            <person name="Wasmuth J.D."/>
            <person name="Zamanian M."/>
            <person name="Zheng Y."/>
            <person name="Cai X."/>
            <person name="Soberon X."/>
            <person name="Olson P.D."/>
            <person name="Laclette J.P."/>
            <person name="Brehm K."/>
            <person name="Berriman M."/>
            <person name="Garciarrubio A."/>
            <person name="Bobes R.J."/>
            <person name="Fragoso G."/>
            <person name="Sanchez-Flores A."/>
            <person name="Estrada K."/>
            <person name="Cevallos M.A."/>
            <person name="Morett E."/>
            <person name="Gonzalez V."/>
            <person name="Portillo T."/>
            <person name="Ochoa-Leyva A."/>
            <person name="Jose M.V."/>
            <person name="Sciutto E."/>
            <person name="Landa A."/>
            <person name="Jimenez L."/>
            <person name="Valdes V."/>
            <person name="Carrero J.C."/>
            <person name="Larralde C."/>
            <person name="Morales-Montor J."/>
            <person name="Limon-Lason J."/>
            <person name="Soberon X."/>
            <person name="Laclette J.P."/>
        </authorList>
    </citation>
    <scope>NUCLEOTIDE SEQUENCE [LARGE SCALE GENOMIC DNA]</scope>
</reference>